<protein>
    <submittedName>
        <fullName evidence="1">Uncharacterized protein</fullName>
    </submittedName>
</protein>
<sequence>MSIQRRSSEQASVLIPQMRISSRKGGKITGVVVEAGIVKVATPISEPATVEKWADSCAPVIQSWARAGCTTVFDIGIGSVSNSDIKLMGGVTTSPICTPLPVPFLGAFSINSAEGGLLPGDTPPVSIGNVTVRSVKYWADGSIQGFTAAVNEPCINNLNPRDDPCGT</sequence>
<evidence type="ECO:0000313" key="1">
    <source>
        <dbReference type="EMBL" id="KAL2059549.1"/>
    </source>
</evidence>
<keyword evidence="2" id="KW-1185">Reference proteome</keyword>
<proteinExistence type="predicted"/>
<dbReference type="Gene3D" id="3.10.310.70">
    <property type="match status" value="1"/>
</dbReference>
<name>A0ABR4BP19_9LECA</name>
<reference evidence="1 2" key="1">
    <citation type="submission" date="2024-09" db="EMBL/GenBank/DDBJ databases">
        <title>Rethinking Asexuality: The Enigmatic Case of Functional Sexual Genes in Lepraria (Stereocaulaceae).</title>
        <authorList>
            <person name="Doellman M."/>
            <person name="Sun Y."/>
            <person name="Barcenas-Pena A."/>
            <person name="Lumbsch H.T."/>
            <person name="Grewe F."/>
        </authorList>
    </citation>
    <scope>NUCLEOTIDE SEQUENCE [LARGE SCALE GENOMIC DNA]</scope>
    <source>
        <strain evidence="1 2">Grewe 0041</strain>
    </source>
</reference>
<comment type="caution">
    <text evidence="1">The sequence shown here is derived from an EMBL/GenBank/DDBJ whole genome shotgun (WGS) entry which is preliminary data.</text>
</comment>
<gene>
    <name evidence="1" type="ORF">ABVK25_000842</name>
</gene>
<evidence type="ECO:0000313" key="2">
    <source>
        <dbReference type="Proteomes" id="UP001590951"/>
    </source>
</evidence>
<dbReference type="EMBL" id="JBHFEH010000001">
    <property type="protein sequence ID" value="KAL2059549.1"/>
    <property type="molecule type" value="Genomic_DNA"/>
</dbReference>
<accession>A0ABR4BP19</accession>
<organism evidence="1 2">
    <name type="scientific">Lepraria finkii</name>
    <dbReference type="NCBI Taxonomy" id="1340010"/>
    <lineage>
        <taxon>Eukaryota</taxon>
        <taxon>Fungi</taxon>
        <taxon>Dikarya</taxon>
        <taxon>Ascomycota</taxon>
        <taxon>Pezizomycotina</taxon>
        <taxon>Lecanoromycetes</taxon>
        <taxon>OSLEUM clade</taxon>
        <taxon>Lecanoromycetidae</taxon>
        <taxon>Lecanorales</taxon>
        <taxon>Lecanorineae</taxon>
        <taxon>Stereocaulaceae</taxon>
        <taxon>Lepraria</taxon>
    </lineage>
</organism>
<dbReference type="Proteomes" id="UP001590951">
    <property type="component" value="Unassembled WGS sequence"/>
</dbReference>
<dbReference type="Gene3D" id="3.20.20.140">
    <property type="entry name" value="Metal-dependent hydrolases"/>
    <property type="match status" value="1"/>
</dbReference>